<dbReference type="RefSeq" id="WP_128201554.1">
    <property type="nucleotide sequence ID" value="NZ_SACT01000015.1"/>
</dbReference>
<feature type="domain" description="Methyltransferase type 12" evidence="2">
    <location>
        <begin position="43"/>
        <end position="137"/>
    </location>
</feature>
<dbReference type="GO" id="GO:0008168">
    <property type="term" value="F:methyltransferase activity"/>
    <property type="evidence" value="ECO:0007669"/>
    <property type="project" value="UniProtKB-KW"/>
</dbReference>
<accession>A0A437JL52</accession>
<keyword evidence="3" id="KW-0808">Transferase</keyword>
<evidence type="ECO:0000259" key="2">
    <source>
        <dbReference type="Pfam" id="PF08242"/>
    </source>
</evidence>
<sequence length="248" mass="27152">MAPSRHEVSAAAHQDVPHANPLAADQMEDLVDWATRWEPTTALDIGCGPGSFSVGLASRAPVSVLAIDLNRTFLDRGRSAARNTVLVGNVEFVERPLQSVEGDQFDVVVCIGSSGAIGNPREALHRCKTLMGPNGVLVFAELVWKGEPDDDFLSFLGIDRRFLWPASEGIDVLEQVGLSVKYQTAASEFSWETYERAVLNGRLSLAADLPPEDGESVRRSARTWYANFEKHGRHCFGFNAYVARHAEA</sequence>
<dbReference type="InterPro" id="IPR013217">
    <property type="entry name" value="Methyltransf_12"/>
</dbReference>
<dbReference type="CDD" id="cd02440">
    <property type="entry name" value="AdoMet_MTases"/>
    <property type="match status" value="1"/>
</dbReference>
<gene>
    <name evidence="3" type="ORF">ENE75_24095</name>
</gene>
<dbReference type="SUPFAM" id="SSF53335">
    <property type="entry name" value="S-adenosyl-L-methionine-dependent methyltransferases"/>
    <property type="match status" value="1"/>
</dbReference>
<evidence type="ECO:0000256" key="1">
    <source>
        <dbReference type="SAM" id="MobiDB-lite"/>
    </source>
</evidence>
<dbReference type="InterPro" id="IPR029063">
    <property type="entry name" value="SAM-dependent_MTases_sf"/>
</dbReference>
<keyword evidence="3" id="KW-0489">Methyltransferase</keyword>
<dbReference type="PANTHER" id="PTHR43591">
    <property type="entry name" value="METHYLTRANSFERASE"/>
    <property type="match status" value="1"/>
</dbReference>
<protein>
    <submittedName>
        <fullName evidence="3">Methyltransferase domain-containing protein</fullName>
    </submittedName>
</protein>
<evidence type="ECO:0000313" key="4">
    <source>
        <dbReference type="Proteomes" id="UP000288178"/>
    </source>
</evidence>
<proteinExistence type="predicted"/>
<organism evidence="3 4">
    <name type="scientific">Rubrivivax albus</name>
    <dbReference type="NCBI Taxonomy" id="2499835"/>
    <lineage>
        <taxon>Bacteria</taxon>
        <taxon>Pseudomonadati</taxon>
        <taxon>Pseudomonadota</taxon>
        <taxon>Betaproteobacteria</taxon>
        <taxon>Burkholderiales</taxon>
        <taxon>Sphaerotilaceae</taxon>
        <taxon>Rubrivivax</taxon>
    </lineage>
</organism>
<dbReference type="Proteomes" id="UP000288178">
    <property type="component" value="Unassembled WGS sequence"/>
</dbReference>
<dbReference type="Gene3D" id="3.40.50.150">
    <property type="entry name" value="Vaccinia Virus protein VP39"/>
    <property type="match status" value="1"/>
</dbReference>
<comment type="caution">
    <text evidence="3">The sequence shown here is derived from an EMBL/GenBank/DDBJ whole genome shotgun (WGS) entry which is preliminary data.</text>
</comment>
<reference evidence="3 4" key="1">
    <citation type="submission" date="2019-01" db="EMBL/GenBank/DDBJ databases">
        <authorList>
            <person name="Chen W.-M."/>
        </authorList>
    </citation>
    <scope>NUCLEOTIDE SEQUENCE [LARGE SCALE GENOMIC DNA]</scope>
    <source>
        <strain evidence="3 4">ICH-3</strain>
    </source>
</reference>
<name>A0A437JL52_9BURK</name>
<keyword evidence="4" id="KW-1185">Reference proteome</keyword>
<feature type="region of interest" description="Disordered" evidence="1">
    <location>
        <begin position="1"/>
        <end position="21"/>
    </location>
</feature>
<dbReference type="Pfam" id="PF08242">
    <property type="entry name" value="Methyltransf_12"/>
    <property type="match status" value="1"/>
</dbReference>
<evidence type="ECO:0000313" key="3">
    <source>
        <dbReference type="EMBL" id="RVT47490.1"/>
    </source>
</evidence>
<dbReference type="GO" id="GO:0032259">
    <property type="term" value="P:methylation"/>
    <property type="evidence" value="ECO:0007669"/>
    <property type="project" value="UniProtKB-KW"/>
</dbReference>
<dbReference type="EMBL" id="SACT01000015">
    <property type="protein sequence ID" value="RVT47490.1"/>
    <property type="molecule type" value="Genomic_DNA"/>
</dbReference>
<dbReference type="AlphaFoldDB" id="A0A437JL52"/>